<evidence type="ECO:0000256" key="2">
    <source>
        <dbReference type="ARBA" id="ARBA00022448"/>
    </source>
</evidence>
<feature type="transmembrane region" description="Helical" evidence="9">
    <location>
        <begin position="124"/>
        <end position="144"/>
    </location>
</feature>
<dbReference type="Pfam" id="PF07885">
    <property type="entry name" value="Ion_trans_2"/>
    <property type="match status" value="1"/>
</dbReference>
<dbReference type="GO" id="GO:0005249">
    <property type="term" value="F:voltage-gated potassium channel activity"/>
    <property type="evidence" value="ECO:0007669"/>
    <property type="project" value="InterPro"/>
</dbReference>
<protein>
    <submittedName>
        <fullName evidence="11">Ion transporter</fullName>
    </submittedName>
</protein>
<organism evidence="11 12">
    <name type="scientific">Micromonospora deserti</name>
    <dbReference type="NCBI Taxonomy" id="2070366"/>
    <lineage>
        <taxon>Bacteria</taxon>
        <taxon>Bacillati</taxon>
        <taxon>Actinomycetota</taxon>
        <taxon>Actinomycetes</taxon>
        <taxon>Micromonosporales</taxon>
        <taxon>Micromonosporaceae</taxon>
        <taxon>Micromonospora</taxon>
    </lineage>
</organism>
<dbReference type="InterPro" id="IPR027359">
    <property type="entry name" value="Volt_channel_dom_sf"/>
</dbReference>
<accession>A0A2W2BS64</accession>
<dbReference type="GO" id="GO:0001508">
    <property type="term" value="P:action potential"/>
    <property type="evidence" value="ECO:0007669"/>
    <property type="project" value="TreeGrafter"/>
</dbReference>
<evidence type="ECO:0000313" key="12">
    <source>
        <dbReference type="Proteomes" id="UP000248749"/>
    </source>
</evidence>
<sequence>MQATGRGYLPADRAAGWERLTALPLTALSLLFLVAYAVPILWPGLNQSWIQACHVTTMAVWALFWLDFCVRFVLHPDRRRFLRGHLFDLAVLALPMLRPLRALRLVTVVLNLSRRTEVWVRGRLGVYVAATTLLLVVVAALAALDAERGAPDATITSYPNALWWAAVTITTVGYGDYYPVTGEGRIVALGLMIGGIGLIGFVTGSLATWIVDRVAGRDQQQQAATAEDVAALRAEIAALRRHLEEPAGSARDRPAVQPETPVQPVTPP</sequence>
<name>A0A2W2BS64_9ACTN</name>
<feature type="region of interest" description="Disordered" evidence="8">
    <location>
        <begin position="243"/>
        <end position="268"/>
    </location>
</feature>
<proteinExistence type="predicted"/>
<dbReference type="OrthoDB" id="9799090at2"/>
<evidence type="ECO:0000256" key="3">
    <source>
        <dbReference type="ARBA" id="ARBA00022692"/>
    </source>
</evidence>
<feature type="transmembrane region" description="Helical" evidence="9">
    <location>
        <begin position="186"/>
        <end position="211"/>
    </location>
</feature>
<comment type="subcellular location">
    <subcellularLocation>
        <location evidence="1">Membrane</location>
        <topology evidence="1">Multi-pass membrane protein</topology>
    </subcellularLocation>
</comment>
<dbReference type="GO" id="GO:0008076">
    <property type="term" value="C:voltage-gated potassium channel complex"/>
    <property type="evidence" value="ECO:0007669"/>
    <property type="project" value="InterPro"/>
</dbReference>
<dbReference type="Gene3D" id="1.20.5.110">
    <property type="match status" value="1"/>
</dbReference>
<evidence type="ECO:0000256" key="6">
    <source>
        <dbReference type="ARBA" id="ARBA00023136"/>
    </source>
</evidence>
<evidence type="ECO:0000256" key="8">
    <source>
        <dbReference type="SAM" id="MobiDB-lite"/>
    </source>
</evidence>
<keyword evidence="4 9" id="KW-1133">Transmembrane helix</keyword>
<comment type="caution">
    <text evidence="11">The sequence shown here is derived from an EMBL/GenBank/DDBJ whole genome shotgun (WGS) entry which is preliminary data.</text>
</comment>
<dbReference type="InterPro" id="IPR028325">
    <property type="entry name" value="VG_K_chnl"/>
</dbReference>
<dbReference type="SUPFAM" id="SSF81324">
    <property type="entry name" value="Voltage-gated potassium channels"/>
    <property type="match status" value="1"/>
</dbReference>
<evidence type="ECO:0000313" key="11">
    <source>
        <dbReference type="EMBL" id="PZF90085.1"/>
    </source>
</evidence>
<feature type="compositionally biased region" description="Low complexity" evidence="8">
    <location>
        <begin position="255"/>
        <end position="268"/>
    </location>
</feature>
<dbReference type="PANTHER" id="PTHR11537:SF254">
    <property type="entry name" value="POTASSIUM VOLTAGE-GATED CHANNEL PROTEIN SHAB"/>
    <property type="match status" value="1"/>
</dbReference>
<evidence type="ECO:0000256" key="1">
    <source>
        <dbReference type="ARBA" id="ARBA00004141"/>
    </source>
</evidence>
<dbReference type="EMBL" id="POUB01000236">
    <property type="protein sequence ID" value="PZF90085.1"/>
    <property type="molecule type" value="Genomic_DNA"/>
</dbReference>
<feature type="domain" description="Potassium channel" evidence="10">
    <location>
        <begin position="137"/>
        <end position="211"/>
    </location>
</feature>
<keyword evidence="6 9" id="KW-0472">Membrane</keyword>
<dbReference type="Gene3D" id="1.10.287.70">
    <property type="match status" value="1"/>
</dbReference>
<keyword evidence="3 9" id="KW-0812">Transmembrane</keyword>
<keyword evidence="7" id="KW-0407">Ion channel</keyword>
<keyword evidence="5" id="KW-0406">Ion transport</keyword>
<evidence type="ECO:0000259" key="10">
    <source>
        <dbReference type="Pfam" id="PF07885"/>
    </source>
</evidence>
<dbReference type="RefSeq" id="WP_111136621.1">
    <property type="nucleotide sequence ID" value="NZ_POUB01000236.1"/>
</dbReference>
<evidence type="ECO:0000256" key="5">
    <source>
        <dbReference type="ARBA" id="ARBA00023065"/>
    </source>
</evidence>
<dbReference type="InterPro" id="IPR013099">
    <property type="entry name" value="K_chnl_dom"/>
</dbReference>
<keyword evidence="2" id="KW-0813">Transport</keyword>
<feature type="compositionally biased region" description="Basic and acidic residues" evidence="8">
    <location>
        <begin position="243"/>
        <end position="254"/>
    </location>
</feature>
<evidence type="ECO:0000256" key="9">
    <source>
        <dbReference type="SAM" id="Phobius"/>
    </source>
</evidence>
<evidence type="ECO:0000256" key="4">
    <source>
        <dbReference type="ARBA" id="ARBA00022989"/>
    </source>
</evidence>
<dbReference type="AlphaFoldDB" id="A0A2W2BS64"/>
<keyword evidence="12" id="KW-1185">Reference proteome</keyword>
<dbReference type="Gene3D" id="1.20.120.350">
    <property type="entry name" value="Voltage-gated potassium channels. Chain C"/>
    <property type="match status" value="1"/>
</dbReference>
<feature type="transmembrane region" description="Helical" evidence="9">
    <location>
        <begin position="156"/>
        <end position="174"/>
    </location>
</feature>
<gene>
    <name evidence="11" type="ORF">C1I99_24825</name>
</gene>
<feature type="transmembrane region" description="Helical" evidence="9">
    <location>
        <begin position="20"/>
        <end position="42"/>
    </location>
</feature>
<feature type="transmembrane region" description="Helical" evidence="9">
    <location>
        <begin position="48"/>
        <end position="74"/>
    </location>
</feature>
<dbReference type="PANTHER" id="PTHR11537">
    <property type="entry name" value="VOLTAGE-GATED POTASSIUM CHANNEL"/>
    <property type="match status" value="1"/>
</dbReference>
<reference evidence="11 12" key="1">
    <citation type="submission" date="2018-01" db="EMBL/GenBank/DDBJ databases">
        <title>Draft genome sequence of Salinispora sp. 13K206.</title>
        <authorList>
            <person name="Sahin N."/>
            <person name="Saygin H."/>
            <person name="Ay H."/>
        </authorList>
    </citation>
    <scope>NUCLEOTIDE SEQUENCE [LARGE SCALE GENOMIC DNA]</scope>
    <source>
        <strain evidence="11 12">13K206</strain>
    </source>
</reference>
<dbReference type="Proteomes" id="UP000248749">
    <property type="component" value="Unassembled WGS sequence"/>
</dbReference>
<evidence type="ECO:0000256" key="7">
    <source>
        <dbReference type="ARBA" id="ARBA00023303"/>
    </source>
</evidence>